<keyword evidence="3" id="KW-0547">Nucleotide-binding</keyword>
<dbReference type="Pfam" id="PF13732">
    <property type="entry name" value="DrrA1-3_C"/>
    <property type="match status" value="1"/>
</dbReference>
<organism evidence="6 7">
    <name type="scientific">Paraclostridium sordellii</name>
    <name type="common">Clostridium sordellii</name>
    <dbReference type="NCBI Taxonomy" id="1505"/>
    <lineage>
        <taxon>Bacteria</taxon>
        <taxon>Bacillati</taxon>
        <taxon>Bacillota</taxon>
        <taxon>Clostridia</taxon>
        <taxon>Peptostreptococcales</taxon>
        <taxon>Peptostreptococcaceae</taxon>
        <taxon>Paraclostridium</taxon>
    </lineage>
</organism>
<comment type="similarity">
    <text evidence="1">Belongs to the ABC transporter superfamily.</text>
</comment>
<dbReference type="AlphaFoldDB" id="A0A0C7QHV4"/>
<dbReference type="InterPro" id="IPR017871">
    <property type="entry name" value="ABC_transporter-like_CS"/>
</dbReference>
<dbReference type="InterPro" id="IPR027417">
    <property type="entry name" value="P-loop_NTPase"/>
</dbReference>
<dbReference type="InterPro" id="IPR050763">
    <property type="entry name" value="ABC_transporter_ATP-binding"/>
</dbReference>
<keyword evidence="2" id="KW-0813">Transport</keyword>
<feature type="domain" description="ABC transporter" evidence="5">
    <location>
        <begin position="3"/>
        <end position="229"/>
    </location>
</feature>
<dbReference type="GO" id="GO:0005524">
    <property type="term" value="F:ATP binding"/>
    <property type="evidence" value="ECO:0007669"/>
    <property type="project" value="UniProtKB-KW"/>
</dbReference>
<dbReference type="InterPro" id="IPR025302">
    <property type="entry name" value="DrrA1/2-like_C"/>
</dbReference>
<accession>A0A0C7QHV4</accession>
<protein>
    <submittedName>
        <fullName evidence="6">ABC transporter ATPase</fullName>
    </submittedName>
</protein>
<dbReference type="GO" id="GO:0016887">
    <property type="term" value="F:ATP hydrolysis activity"/>
    <property type="evidence" value="ECO:0007669"/>
    <property type="project" value="InterPro"/>
</dbReference>
<dbReference type="Pfam" id="PF00005">
    <property type="entry name" value="ABC_tran"/>
    <property type="match status" value="1"/>
</dbReference>
<dbReference type="SUPFAM" id="SSF52540">
    <property type="entry name" value="P-loop containing nucleoside triphosphate hydrolases"/>
    <property type="match status" value="1"/>
</dbReference>
<dbReference type="PROSITE" id="PS50893">
    <property type="entry name" value="ABC_TRANSPORTER_2"/>
    <property type="match status" value="1"/>
</dbReference>
<dbReference type="PANTHER" id="PTHR42711">
    <property type="entry name" value="ABC TRANSPORTER ATP-BINDING PROTEIN"/>
    <property type="match status" value="1"/>
</dbReference>
<gene>
    <name evidence="6" type="primary">ecsA_2</name>
    <name evidence="6" type="ORF">R28058_07091</name>
</gene>
<name>A0A0C7QHV4_PARSO</name>
<proteinExistence type="inferred from homology"/>
<dbReference type="PANTHER" id="PTHR42711:SF5">
    <property type="entry name" value="ABC TRANSPORTER ATP-BINDING PROTEIN NATA"/>
    <property type="match status" value="1"/>
</dbReference>
<dbReference type="InterPro" id="IPR003593">
    <property type="entry name" value="AAA+_ATPase"/>
</dbReference>
<evidence type="ECO:0000313" key="6">
    <source>
        <dbReference type="EMBL" id="CEQ02976.1"/>
    </source>
</evidence>
<evidence type="ECO:0000256" key="4">
    <source>
        <dbReference type="ARBA" id="ARBA00022840"/>
    </source>
</evidence>
<reference evidence="6 7" key="1">
    <citation type="submission" date="2015-01" db="EMBL/GenBank/DDBJ databases">
        <authorList>
            <person name="Aslett A.Martin."/>
            <person name="De Silva Nishadi"/>
        </authorList>
    </citation>
    <scope>NUCLEOTIDE SEQUENCE [LARGE SCALE GENOMIC DNA]</scope>
    <source>
        <strain evidence="6 7">R28058</strain>
    </source>
</reference>
<evidence type="ECO:0000256" key="1">
    <source>
        <dbReference type="ARBA" id="ARBA00005417"/>
    </source>
</evidence>
<dbReference type="OrthoDB" id="9801987at2"/>
<keyword evidence="4" id="KW-0067">ATP-binding</keyword>
<dbReference type="Proteomes" id="UP000049127">
    <property type="component" value="Unassembled WGS sequence"/>
</dbReference>
<sequence length="304" mass="34451">MKLEVKELRKSFSENEVLHGISFSVESGKALGLLGRNGAGKTTTIRILMDVFKANSGEILIDGKKFKPRDYQIGYLPEERGLYPKKKVTEQIVYLAQLRGIPAKKAKESAKIWLQKLGIEEYANRTLDSLSKGNQQKVQLAQTLVCDPEIVILDEPFSGLDPVNAQILKDTVRELISKEKIVIFSSHQMSYVEEFCEEIAIINKGEIVLSGNLREIKKEFGNNRLILSANNLSLNDLESICKDKFNDLVIVNEIKKNYLVLELLNSTTKNQFLENILKENIDIEKFAVYEPDLTDIFVKKVGKE</sequence>
<dbReference type="EMBL" id="CEKZ01000003">
    <property type="protein sequence ID" value="CEQ02976.1"/>
    <property type="molecule type" value="Genomic_DNA"/>
</dbReference>
<dbReference type="Gene3D" id="3.40.50.300">
    <property type="entry name" value="P-loop containing nucleotide triphosphate hydrolases"/>
    <property type="match status" value="1"/>
</dbReference>
<dbReference type="InterPro" id="IPR003439">
    <property type="entry name" value="ABC_transporter-like_ATP-bd"/>
</dbReference>
<evidence type="ECO:0000259" key="5">
    <source>
        <dbReference type="PROSITE" id="PS50893"/>
    </source>
</evidence>
<dbReference type="RefSeq" id="WP_055341506.1">
    <property type="nucleotide sequence ID" value="NZ_CEKZ01000003.1"/>
</dbReference>
<dbReference type="PROSITE" id="PS00211">
    <property type="entry name" value="ABC_TRANSPORTER_1"/>
    <property type="match status" value="1"/>
</dbReference>
<dbReference type="SMART" id="SM00382">
    <property type="entry name" value="AAA"/>
    <property type="match status" value="1"/>
</dbReference>
<evidence type="ECO:0000256" key="3">
    <source>
        <dbReference type="ARBA" id="ARBA00022741"/>
    </source>
</evidence>
<evidence type="ECO:0000313" key="7">
    <source>
        <dbReference type="Proteomes" id="UP000049127"/>
    </source>
</evidence>
<evidence type="ECO:0000256" key="2">
    <source>
        <dbReference type="ARBA" id="ARBA00022448"/>
    </source>
</evidence>